<reference evidence="1" key="1">
    <citation type="journal article" date="2023" name="DNA Res.">
        <title>Chromosome-level genome assembly of Phrynocephalus forsythii using third-generation DNA sequencing and Hi-C analysis.</title>
        <authorList>
            <person name="Qi Y."/>
            <person name="Zhao W."/>
            <person name="Zhao Y."/>
            <person name="Niu C."/>
            <person name="Cao S."/>
            <person name="Zhang Y."/>
        </authorList>
    </citation>
    <scope>NUCLEOTIDE SEQUENCE</scope>
    <source>
        <tissue evidence="1">Muscle</tissue>
    </source>
</reference>
<keyword evidence="2" id="KW-1185">Reference proteome</keyword>
<accession>A0A9Q0XY81</accession>
<sequence length="84" mass="9270">MDSIAIDVTVGVNRGSDEFLSRSVLNSPNSNMSSTVLTANGNNKIFKGEEKMDGASSDVLHIRKLPGEETLVTRNRSYCFRIMF</sequence>
<dbReference type="AlphaFoldDB" id="A0A9Q0XY81"/>
<dbReference type="Proteomes" id="UP001142489">
    <property type="component" value="Unassembled WGS sequence"/>
</dbReference>
<comment type="caution">
    <text evidence="1">The sequence shown here is derived from an EMBL/GenBank/DDBJ whole genome shotgun (WGS) entry which is preliminary data.</text>
</comment>
<name>A0A9Q0XY81_9SAUR</name>
<proteinExistence type="predicted"/>
<organism evidence="1 2">
    <name type="scientific">Phrynocephalus forsythii</name>
    <dbReference type="NCBI Taxonomy" id="171643"/>
    <lineage>
        <taxon>Eukaryota</taxon>
        <taxon>Metazoa</taxon>
        <taxon>Chordata</taxon>
        <taxon>Craniata</taxon>
        <taxon>Vertebrata</taxon>
        <taxon>Euteleostomi</taxon>
        <taxon>Lepidosauria</taxon>
        <taxon>Squamata</taxon>
        <taxon>Bifurcata</taxon>
        <taxon>Unidentata</taxon>
        <taxon>Episquamata</taxon>
        <taxon>Toxicofera</taxon>
        <taxon>Iguania</taxon>
        <taxon>Acrodonta</taxon>
        <taxon>Agamidae</taxon>
        <taxon>Agaminae</taxon>
        <taxon>Phrynocephalus</taxon>
    </lineage>
</organism>
<evidence type="ECO:0000313" key="1">
    <source>
        <dbReference type="EMBL" id="KAJ7332706.1"/>
    </source>
</evidence>
<dbReference type="EMBL" id="JAPFRF010000005">
    <property type="protein sequence ID" value="KAJ7332706.1"/>
    <property type="molecule type" value="Genomic_DNA"/>
</dbReference>
<protein>
    <submittedName>
        <fullName evidence="1">Uncharacterized protein</fullName>
    </submittedName>
</protein>
<evidence type="ECO:0000313" key="2">
    <source>
        <dbReference type="Proteomes" id="UP001142489"/>
    </source>
</evidence>
<gene>
    <name evidence="1" type="ORF">JRQ81_014886</name>
</gene>
<feature type="non-terminal residue" evidence="1">
    <location>
        <position position="84"/>
    </location>
</feature>